<sequence>MKRGLRTTAMKTCALFLLVTAYLESIVCQEQISTADWAAVTQTNPRVLVLFYDQSKPPSEDIQKLFSTYTAPTGFAGDLKVFQSTDTVLANSFGITEFPSVLFNRDNSPVPYDGDINDEELSDWLIQAQEVATKVLVDLTFEHQTQAITGGTTGDWLVVFYKDSCSSSLTTFETVAVRLKGKTNVAKVNIDENPKLVSRFSITKCPTTIFFRQGTMYRHEVDKYTVKILLSFVQAWYRNMKAEKIPFEPTAFDKATENIALFIKKQLNGPNRKIILGVGGGIGGLLALIILVCCCRRSKSPTKEKTQ</sequence>
<keyword evidence="2" id="KW-0732">Signal</keyword>
<dbReference type="EMBL" id="JAZGQO010000006">
    <property type="protein sequence ID" value="KAK6184868.1"/>
    <property type="molecule type" value="Genomic_DNA"/>
</dbReference>
<protein>
    <recommendedName>
        <fullName evidence="5">Thioredoxin domain-containing protein</fullName>
    </recommendedName>
</protein>
<keyword evidence="4" id="KW-1185">Reference proteome</keyword>
<dbReference type="Proteomes" id="UP001347796">
    <property type="component" value="Unassembled WGS sequence"/>
</dbReference>
<reference evidence="3 4" key="1">
    <citation type="submission" date="2024-01" db="EMBL/GenBank/DDBJ databases">
        <title>The genome of the rayed Mediterranean limpet Patella caerulea (Linnaeus, 1758).</title>
        <authorList>
            <person name="Anh-Thu Weber A."/>
            <person name="Halstead-Nussloch G."/>
        </authorList>
    </citation>
    <scope>NUCLEOTIDE SEQUENCE [LARGE SCALE GENOMIC DNA]</scope>
    <source>
        <strain evidence="3">AATW-2023a</strain>
        <tissue evidence="3">Whole specimen</tissue>
    </source>
</reference>
<keyword evidence="1" id="KW-1133">Transmembrane helix</keyword>
<feature type="signal peptide" evidence="2">
    <location>
        <begin position="1"/>
        <end position="25"/>
    </location>
</feature>
<dbReference type="PANTHER" id="PTHR19991">
    <property type="entry name" value="L 2 01289"/>
    <property type="match status" value="1"/>
</dbReference>
<evidence type="ECO:0000313" key="3">
    <source>
        <dbReference type="EMBL" id="KAK6184868.1"/>
    </source>
</evidence>
<dbReference type="SUPFAM" id="SSF52833">
    <property type="entry name" value="Thioredoxin-like"/>
    <property type="match status" value="2"/>
</dbReference>
<dbReference type="AlphaFoldDB" id="A0AAN8K477"/>
<dbReference type="Gene3D" id="3.40.30.10">
    <property type="entry name" value="Glutaredoxin"/>
    <property type="match status" value="2"/>
</dbReference>
<dbReference type="PANTHER" id="PTHR19991:SF2">
    <property type="entry name" value="GH08893P"/>
    <property type="match status" value="1"/>
</dbReference>
<proteinExistence type="predicted"/>
<evidence type="ECO:0000256" key="1">
    <source>
        <dbReference type="SAM" id="Phobius"/>
    </source>
</evidence>
<dbReference type="CDD" id="cd02961">
    <property type="entry name" value="PDI_a_family"/>
    <property type="match status" value="1"/>
</dbReference>
<evidence type="ECO:0000313" key="4">
    <source>
        <dbReference type="Proteomes" id="UP001347796"/>
    </source>
</evidence>
<organism evidence="3 4">
    <name type="scientific">Patella caerulea</name>
    <name type="common">Rayed Mediterranean limpet</name>
    <dbReference type="NCBI Taxonomy" id="87958"/>
    <lineage>
        <taxon>Eukaryota</taxon>
        <taxon>Metazoa</taxon>
        <taxon>Spiralia</taxon>
        <taxon>Lophotrochozoa</taxon>
        <taxon>Mollusca</taxon>
        <taxon>Gastropoda</taxon>
        <taxon>Patellogastropoda</taxon>
        <taxon>Patelloidea</taxon>
        <taxon>Patellidae</taxon>
        <taxon>Patella</taxon>
    </lineage>
</organism>
<feature type="transmembrane region" description="Helical" evidence="1">
    <location>
        <begin position="274"/>
        <end position="295"/>
    </location>
</feature>
<feature type="chain" id="PRO_5042812517" description="Thioredoxin domain-containing protein" evidence="2">
    <location>
        <begin position="26"/>
        <end position="307"/>
    </location>
</feature>
<dbReference type="Pfam" id="PF13848">
    <property type="entry name" value="Thioredoxin_6"/>
    <property type="match status" value="1"/>
</dbReference>
<comment type="caution">
    <text evidence="3">The sequence shown here is derived from an EMBL/GenBank/DDBJ whole genome shotgun (WGS) entry which is preliminary data.</text>
</comment>
<keyword evidence="1" id="KW-0812">Transmembrane</keyword>
<keyword evidence="1" id="KW-0472">Membrane</keyword>
<evidence type="ECO:0000256" key="2">
    <source>
        <dbReference type="SAM" id="SignalP"/>
    </source>
</evidence>
<name>A0AAN8K477_PATCE</name>
<dbReference type="InterPro" id="IPR036249">
    <property type="entry name" value="Thioredoxin-like_sf"/>
</dbReference>
<accession>A0AAN8K477</accession>
<gene>
    <name evidence="3" type="ORF">SNE40_007232</name>
</gene>
<evidence type="ECO:0008006" key="5">
    <source>
        <dbReference type="Google" id="ProtNLM"/>
    </source>
</evidence>